<proteinExistence type="predicted"/>
<organism evidence="1 2">
    <name type="scientific">Pleurodeles waltl</name>
    <name type="common">Iberian ribbed newt</name>
    <dbReference type="NCBI Taxonomy" id="8319"/>
    <lineage>
        <taxon>Eukaryota</taxon>
        <taxon>Metazoa</taxon>
        <taxon>Chordata</taxon>
        <taxon>Craniata</taxon>
        <taxon>Vertebrata</taxon>
        <taxon>Euteleostomi</taxon>
        <taxon>Amphibia</taxon>
        <taxon>Batrachia</taxon>
        <taxon>Caudata</taxon>
        <taxon>Salamandroidea</taxon>
        <taxon>Salamandridae</taxon>
        <taxon>Pleurodelinae</taxon>
        <taxon>Pleurodeles</taxon>
    </lineage>
</organism>
<accession>A0AAV7MCM9</accession>
<gene>
    <name evidence="1" type="ORF">NDU88_002996</name>
</gene>
<reference evidence="1" key="1">
    <citation type="journal article" date="2022" name="bioRxiv">
        <title>Sequencing and chromosome-scale assembly of the giantPleurodeles waltlgenome.</title>
        <authorList>
            <person name="Brown T."/>
            <person name="Elewa A."/>
            <person name="Iarovenko S."/>
            <person name="Subramanian E."/>
            <person name="Araus A.J."/>
            <person name="Petzold A."/>
            <person name="Susuki M."/>
            <person name="Suzuki K.-i.T."/>
            <person name="Hayashi T."/>
            <person name="Toyoda A."/>
            <person name="Oliveira C."/>
            <person name="Osipova E."/>
            <person name="Leigh N.D."/>
            <person name="Simon A."/>
            <person name="Yun M.H."/>
        </authorList>
    </citation>
    <scope>NUCLEOTIDE SEQUENCE</scope>
    <source>
        <strain evidence="1">20211129_DDA</strain>
        <tissue evidence="1">Liver</tissue>
    </source>
</reference>
<name>A0AAV7MCM9_PLEWA</name>
<comment type="caution">
    <text evidence="1">The sequence shown here is derived from an EMBL/GenBank/DDBJ whole genome shotgun (WGS) entry which is preliminary data.</text>
</comment>
<protein>
    <submittedName>
        <fullName evidence="1">Uncharacterized protein</fullName>
    </submittedName>
</protein>
<dbReference type="AlphaFoldDB" id="A0AAV7MCM9"/>
<evidence type="ECO:0000313" key="2">
    <source>
        <dbReference type="Proteomes" id="UP001066276"/>
    </source>
</evidence>
<dbReference type="EMBL" id="JANPWB010000014">
    <property type="protein sequence ID" value="KAJ1097880.1"/>
    <property type="molecule type" value="Genomic_DNA"/>
</dbReference>
<dbReference type="PANTHER" id="PTHR19446">
    <property type="entry name" value="REVERSE TRANSCRIPTASES"/>
    <property type="match status" value="1"/>
</dbReference>
<sequence>MALNEAPGSGGLPVEYLTSQANHLLKPLIQVFNEAYDRAQLLDSMNEALIVVLPMPASDPLDVRSKGEVILDFHGKVDSLDGPINAEEIRLAPSQMALNEAPGSEGLPLEYLTSQANHLLKPLIQVFNEAYDRAQLLDSMYKALIVVLPMPARDPLDVRSFGNT</sequence>
<keyword evidence="2" id="KW-1185">Reference proteome</keyword>
<dbReference type="Proteomes" id="UP001066276">
    <property type="component" value="Chromosome 10"/>
</dbReference>
<evidence type="ECO:0000313" key="1">
    <source>
        <dbReference type="EMBL" id="KAJ1097880.1"/>
    </source>
</evidence>